<accession>A0ABD3NH55</accession>
<organism evidence="2 3">
    <name type="scientific">Cyclotella atomus</name>
    <dbReference type="NCBI Taxonomy" id="382360"/>
    <lineage>
        <taxon>Eukaryota</taxon>
        <taxon>Sar</taxon>
        <taxon>Stramenopiles</taxon>
        <taxon>Ochrophyta</taxon>
        <taxon>Bacillariophyta</taxon>
        <taxon>Coscinodiscophyceae</taxon>
        <taxon>Thalassiosirophycidae</taxon>
        <taxon>Stephanodiscales</taxon>
        <taxon>Stephanodiscaceae</taxon>
        <taxon>Cyclotella</taxon>
    </lineage>
</organism>
<evidence type="ECO:0000313" key="2">
    <source>
        <dbReference type="EMBL" id="KAL3774869.1"/>
    </source>
</evidence>
<evidence type="ECO:0000256" key="1">
    <source>
        <dbReference type="SAM" id="SignalP"/>
    </source>
</evidence>
<reference evidence="2 3" key="1">
    <citation type="submission" date="2024-10" db="EMBL/GenBank/DDBJ databases">
        <title>Updated reference genomes for cyclostephanoid diatoms.</title>
        <authorList>
            <person name="Roberts W.R."/>
            <person name="Alverson A.J."/>
        </authorList>
    </citation>
    <scope>NUCLEOTIDE SEQUENCE [LARGE SCALE GENOMIC DNA]</scope>
    <source>
        <strain evidence="2 3">AJA010-31</strain>
    </source>
</reference>
<proteinExistence type="predicted"/>
<sequence>MKMLWSALVALSSIQCNAKNFAAFSHGNVERGGIIQIQKRMQAWNIDGSSSHRPKSSSHIKDWENATGSLRNNCSFEDCNCTDPSSLVGGHVRVLGIGVCIVPICRRCNYFRNSLRFQDTNGNNSYLRAYSELMKTDFTMDMKNAPRRLK</sequence>
<dbReference type="AlphaFoldDB" id="A0ABD3NH55"/>
<feature type="signal peptide" evidence="1">
    <location>
        <begin position="1"/>
        <end position="18"/>
    </location>
</feature>
<evidence type="ECO:0000313" key="3">
    <source>
        <dbReference type="Proteomes" id="UP001530400"/>
    </source>
</evidence>
<keyword evidence="1" id="KW-0732">Signal</keyword>
<keyword evidence="3" id="KW-1185">Reference proteome</keyword>
<name>A0ABD3NH55_9STRA</name>
<feature type="chain" id="PRO_5044761797" evidence="1">
    <location>
        <begin position="19"/>
        <end position="150"/>
    </location>
</feature>
<comment type="caution">
    <text evidence="2">The sequence shown here is derived from an EMBL/GenBank/DDBJ whole genome shotgun (WGS) entry which is preliminary data.</text>
</comment>
<gene>
    <name evidence="2" type="ORF">ACHAWO_001184</name>
</gene>
<protein>
    <submittedName>
        <fullName evidence="2">Uncharacterized protein</fullName>
    </submittedName>
</protein>
<dbReference type="Proteomes" id="UP001530400">
    <property type="component" value="Unassembled WGS sequence"/>
</dbReference>
<dbReference type="EMBL" id="JALLPJ020001175">
    <property type="protein sequence ID" value="KAL3774869.1"/>
    <property type="molecule type" value="Genomic_DNA"/>
</dbReference>